<feature type="active site" description="Nucleophile" evidence="4">
    <location>
        <position position="42"/>
    </location>
</feature>
<evidence type="ECO:0000256" key="2">
    <source>
        <dbReference type="ARBA" id="ARBA00022963"/>
    </source>
</evidence>
<feature type="short sequence motif" description="DGA/G" evidence="4">
    <location>
        <begin position="183"/>
        <end position="185"/>
    </location>
</feature>
<name>A0A1M5JAH7_9ALTE</name>
<dbReference type="EMBL" id="FQWD01000003">
    <property type="protein sequence ID" value="SHG37547.1"/>
    <property type="molecule type" value="Genomic_DNA"/>
</dbReference>
<dbReference type="InterPro" id="IPR050301">
    <property type="entry name" value="NTE"/>
</dbReference>
<feature type="active site" description="Proton acceptor" evidence="4">
    <location>
        <position position="183"/>
    </location>
</feature>
<evidence type="ECO:0000256" key="3">
    <source>
        <dbReference type="ARBA" id="ARBA00023098"/>
    </source>
</evidence>
<protein>
    <submittedName>
        <fullName evidence="6">NTE family protein</fullName>
    </submittedName>
</protein>
<feature type="domain" description="PNPLA" evidence="5">
    <location>
        <begin position="8"/>
        <end position="196"/>
    </location>
</feature>
<dbReference type="Pfam" id="PF01734">
    <property type="entry name" value="Patatin"/>
    <property type="match status" value="1"/>
</dbReference>
<evidence type="ECO:0000313" key="6">
    <source>
        <dbReference type="EMBL" id="SHG37547.1"/>
    </source>
</evidence>
<feature type="short sequence motif" description="GXSXG" evidence="4">
    <location>
        <begin position="40"/>
        <end position="44"/>
    </location>
</feature>
<evidence type="ECO:0000259" key="5">
    <source>
        <dbReference type="PROSITE" id="PS51635"/>
    </source>
</evidence>
<dbReference type="AlphaFoldDB" id="A0A1M5JAH7"/>
<dbReference type="InterPro" id="IPR002641">
    <property type="entry name" value="PNPLA_dom"/>
</dbReference>
<reference evidence="7" key="1">
    <citation type="submission" date="2016-11" db="EMBL/GenBank/DDBJ databases">
        <authorList>
            <person name="Varghese N."/>
            <person name="Submissions S."/>
        </authorList>
    </citation>
    <scope>NUCLEOTIDE SEQUENCE [LARGE SCALE GENOMIC DNA]</scope>
    <source>
        <strain evidence="7">CGMCC 1.8995</strain>
    </source>
</reference>
<dbReference type="SUPFAM" id="SSF52151">
    <property type="entry name" value="FabD/lysophospholipase-like"/>
    <property type="match status" value="1"/>
</dbReference>
<evidence type="ECO:0000256" key="4">
    <source>
        <dbReference type="PROSITE-ProRule" id="PRU01161"/>
    </source>
</evidence>
<organism evidence="6 7">
    <name type="scientific">Marisediminitalea aggregata</name>
    <dbReference type="NCBI Taxonomy" id="634436"/>
    <lineage>
        <taxon>Bacteria</taxon>
        <taxon>Pseudomonadati</taxon>
        <taxon>Pseudomonadota</taxon>
        <taxon>Gammaproteobacteria</taxon>
        <taxon>Alteromonadales</taxon>
        <taxon>Alteromonadaceae</taxon>
        <taxon>Marisediminitalea</taxon>
    </lineage>
</organism>
<proteinExistence type="predicted"/>
<dbReference type="PROSITE" id="PS51635">
    <property type="entry name" value="PNPLA"/>
    <property type="match status" value="1"/>
</dbReference>
<sequence length="329" mass="36627">MRKVTISLALQGGGAHGAFTWGVLNRLLEEKWLTFEGLSGASAGAMNAVMLAEGWRKGKQQGAKQQLADFWYAVASQNIDFALPEEITQSVTQWWLNAFQMLSPYNINLLDVNPLRDIVEANVDFKKLQRDSPFSLYISATEVSTGKLALFNADELTSSHLLASACLPSIHKAVEVSGKHYWDGGFAGNPAIYPLIHQCKAKDILIVLLQPLIRDELPTSAQDISDRVTEIGFHSNFMREMNTLARIRTMLKGKKWLLGKLEKQINALRLHLITNTEVLGELDAATKYNNRKGFLDCLREAGEQTADHWLDAHADALGKRETCDLTATF</sequence>
<dbReference type="GO" id="GO:0016787">
    <property type="term" value="F:hydrolase activity"/>
    <property type="evidence" value="ECO:0007669"/>
    <property type="project" value="UniProtKB-UniRule"/>
</dbReference>
<keyword evidence="3 4" id="KW-0443">Lipid metabolism</keyword>
<dbReference type="PANTHER" id="PTHR14226">
    <property type="entry name" value="NEUROPATHY TARGET ESTERASE/SWISS CHEESE D.MELANOGASTER"/>
    <property type="match status" value="1"/>
</dbReference>
<keyword evidence="1 4" id="KW-0378">Hydrolase</keyword>
<dbReference type="GO" id="GO:0016042">
    <property type="term" value="P:lipid catabolic process"/>
    <property type="evidence" value="ECO:0007669"/>
    <property type="project" value="UniProtKB-UniRule"/>
</dbReference>
<evidence type="ECO:0000256" key="1">
    <source>
        <dbReference type="ARBA" id="ARBA00022801"/>
    </source>
</evidence>
<keyword evidence="7" id="KW-1185">Reference proteome</keyword>
<dbReference type="InterPro" id="IPR016035">
    <property type="entry name" value="Acyl_Trfase/lysoPLipase"/>
</dbReference>
<accession>A0A1M5JAH7</accession>
<dbReference type="RefSeq" id="WP_084526391.1">
    <property type="nucleotide sequence ID" value="NZ_FQWD01000003.1"/>
</dbReference>
<dbReference type="PANTHER" id="PTHR14226:SF78">
    <property type="entry name" value="SLR0060 PROTEIN"/>
    <property type="match status" value="1"/>
</dbReference>
<dbReference type="STRING" id="634436.SAMN05216361_2008"/>
<feature type="short sequence motif" description="GXGXXG" evidence="4">
    <location>
        <begin position="12"/>
        <end position="17"/>
    </location>
</feature>
<gene>
    <name evidence="6" type="ORF">SAMN05216361_2008</name>
</gene>
<evidence type="ECO:0000313" key="7">
    <source>
        <dbReference type="Proteomes" id="UP000184520"/>
    </source>
</evidence>
<dbReference type="Gene3D" id="3.40.1090.10">
    <property type="entry name" value="Cytosolic phospholipase A2 catalytic domain"/>
    <property type="match status" value="2"/>
</dbReference>
<dbReference type="Proteomes" id="UP000184520">
    <property type="component" value="Unassembled WGS sequence"/>
</dbReference>
<keyword evidence="2 4" id="KW-0442">Lipid degradation</keyword>